<sequence>MDLEEIAHKTMKLINSEGEVFAQKIKVISYDIERNNVEIGEEKETIGVGVRVVDGKKQGFSFTNNINGLEECVKTAYKVLRVSRAREDFVSLPSPKKISNRNLVDSSLYSINSDDLMNYSIDMIKGCEEKEGTPSSGSTNLTFHEESISSSTGISLNQKYATLFGYISAIYKNEDVSTGFDYNIMRKKFDFTPIGEKAALKAKETSNAKKIQSNYCDVILEPEAVSSLFSNTFISHLFAESVDKNRSFLKGKIGEKITNLTMIDDGTIDYGVASANFDGDGNPTKRNVVLEKGILKQYLYDDFYGKKFGIESTGNSERDYKSLPSISTTNFIIEGDKIEGIREGFIINELRGAHTANPISGDFSVEISSGFFIKNGDKIHPIKHGMISGNVFEFLSKVKGVYGEIKNTGGMITPSIVSEAKVVG</sequence>
<dbReference type="Pfam" id="PF19289">
    <property type="entry name" value="PmbA_TldD_3rd"/>
    <property type="match status" value="1"/>
</dbReference>
<dbReference type="Proteomes" id="UP000075398">
    <property type="component" value="Unassembled WGS sequence"/>
</dbReference>
<dbReference type="PANTHER" id="PTHR43421:SF1">
    <property type="entry name" value="METALLOPROTEASE PMBA"/>
    <property type="match status" value="1"/>
</dbReference>
<evidence type="ECO:0000313" key="4">
    <source>
        <dbReference type="Proteomes" id="UP000075398"/>
    </source>
</evidence>
<evidence type="ECO:0000313" key="3">
    <source>
        <dbReference type="EMBL" id="KYC51895.1"/>
    </source>
</evidence>
<gene>
    <name evidence="3" type="ORF">AMQ22_01117</name>
</gene>
<evidence type="ECO:0000259" key="2">
    <source>
        <dbReference type="Pfam" id="PF19289"/>
    </source>
</evidence>
<name>A0A150J448_9EURY</name>
<dbReference type="PANTHER" id="PTHR43421">
    <property type="entry name" value="METALLOPROTEASE PMBA"/>
    <property type="match status" value="1"/>
</dbReference>
<dbReference type="InterPro" id="IPR002510">
    <property type="entry name" value="Metalloprtase-TldD/E_N"/>
</dbReference>
<dbReference type="EMBL" id="LNGC01000042">
    <property type="protein sequence ID" value="KYC51895.1"/>
    <property type="molecule type" value="Genomic_DNA"/>
</dbReference>
<dbReference type="PATRIC" id="fig|1705409.3.peg.1152"/>
<dbReference type="GO" id="GO:0006508">
    <property type="term" value="P:proteolysis"/>
    <property type="evidence" value="ECO:0007669"/>
    <property type="project" value="InterPro"/>
</dbReference>
<proteinExistence type="predicted"/>
<reference evidence="3 4" key="1">
    <citation type="journal article" date="2016" name="ISME J.">
        <title>Chasing the elusive Euryarchaeota class WSA2: genomes reveal a uniquely fastidious methyl-reducing methanogen.</title>
        <authorList>
            <person name="Nobu M.K."/>
            <person name="Narihiro T."/>
            <person name="Kuroda K."/>
            <person name="Mei R."/>
            <person name="Liu W.T."/>
        </authorList>
    </citation>
    <scope>NUCLEOTIDE SEQUENCE [LARGE SCALE GENOMIC DNA]</scope>
    <source>
        <strain evidence="3">U1lsi0528_Bin055</strain>
    </source>
</reference>
<dbReference type="STRING" id="1705564.APG08_00955"/>
<dbReference type="SUPFAM" id="SSF111283">
    <property type="entry name" value="Putative modulator of DNA gyrase, PmbA/TldD"/>
    <property type="match status" value="1"/>
</dbReference>
<accession>A0A150J448</accession>
<dbReference type="InterPro" id="IPR045569">
    <property type="entry name" value="Metalloprtase-TldD/E_C"/>
</dbReference>
<dbReference type="InterPro" id="IPR047657">
    <property type="entry name" value="PmbA"/>
</dbReference>
<comment type="caution">
    <text evidence="3">The sequence shown here is derived from an EMBL/GenBank/DDBJ whole genome shotgun (WGS) entry which is preliminary data.</text>
</comment>
<feature type="domain" description="Metalloprotease TldD/E N-terminal" evidence="1">
    <location>
        <begin position="19"/>
        <end position="78"/>
    </location>
</feature>
<feature type="domain" description="Metalloprotease TldD/E C-terminal" evidence="2">
    <location>
        <begin position="215"/>
        <end position="419"/>
    </location>
</feature>
<dbReference type="Gene3D" id="3.30.2290.10">
    <property type="entry name" value="PmbA/TldD superfamily"/>
    <property type="match status" value="1"/>
</dbReference>
<dbReference type="Pfam" id="PF01523">
    <property type="entry name" value="PmbA_TldD_1st"/>
    <property type="match status" value="1"/>
</dbReference>
<dbReference type="InterPro" id="IPR036059">
    <property type="entry name" value="TldD/PmbA_sf"/>
</dbReference>
<evidence type="ECO:0000259" key="1">
    <source>
        <dbReference type="Pfam" id="PF01523"/>
    </source>
</evidence>
<organism evidence="3 4">
    <name type="scientific">Candidatus Methanofastidiosum methylothiophilum</name>
    <dbReference type="NCBI Taxonomy" id="1705564"/>
    <lineage>
        <taxon>Archaea</taxon>
        <taxon>Methanobacteriati</taxon>
        <taxon>Methanobacteriota</taxon>
        <taxon>Stenosarchaea group</taxon>
        <taxon>Candidatus Methanofastidiosia</taxon>
        <taxon>Candidatus Methanofastidiosales</taxon>
        <taxon>Candidatus Methanofastidiosaceae</taxon>
        <taxon>Candidatus Methanofastidiosum</taxon>
    </lineage>
</organism>
<dbReference type="AlphaFoldDB" id="A0A150J448"/>
<dbReference type="InterPro" id="IPR035068">
    <property type="entry name" value="TldD/PmbA_N"/>
</dbReference>
<protein>
    <submittedName>
        <fullName evidence="3">Peptidase PmbA</fullName>
    </submittedName>
</protein>
<dbReference type="GO" id="GO:0008237">
    <property type="term" value="F:metallopeptidase activity"/>
    <property type="evidence" value="ECO:0007669"/>
    <property type="project" value="InterPro"/>
</dbReference>
<dbReference type="GO" id="GO:0005829">
    <property type="term" value="C:cytosol"/>
    <property type="evidence" value="ECO:0007669"/>
    <property type="project" value="TreeGrafter"/>
</dbReference>